<feature type="transmembrane region" description="Helical" evidence="2">
    <location>
        <begin position="87"/>
        <end position="107"/>
    </location>
</feature>
<proteinExistence type="predicted"/>
<name>A0ABV6MCV1_9ACTN</name>
<sequence length="200" mass="22211">MPISKTTTPARLTSRRRHAVQTTRYPARSPAPQPVTPVDVTTPKSVGPLYQRPGIVVTRDWFIVGGRRFPVGELHHLHTARGPHHQLTVRSVTVTAIVLAAIGVALGVTTDFNDLSAQAYLALTAVAFIPFLVATIGHRLRPRAFELWGEFRGMTVLLFSSDEERQYGQVTRALLRAQEAYRLGGLAEPLVTVNMWRMRP</sequence>
<comment type="caution">
    <text evidence="3">The sequence shown here is derived from an EMBL/GenBank/DDBJ whole genome shotgun (WGS) entry which is preliminary data.</text>
</comment>
<keyword evidence="2" id="KW-0472">Membrane</keyword>
<dbReference type="InterPro" id="IPR045629">
    <property type="entry name" value="DUF6232"/>
</dbReference>
<evidence type="ECO:0000313" key="4">
    <source>
        <dbReference type="Proteomes" id="UP001589867"/>
    </source>
</evidence>
<dbReference type="Pfam" id="PF19744">
    <property type="entry name" value="DUF6232"/>
    <property type="match status" value="1"/>
</dbReference>
<keyword evidence="4" id="KW-1185">Reference proteome</keyword>
<dbReference type="Proteomes" id="UP001589867">
    <property type="component" value="Unassembled WGS sequence"/>
</dbReference>
<evidence type="ECO:0000256" key="2">
    <source>
        <dbReference type="SAM" id="Phobius"/>
    </source>
</evidence>
<dbReference type="RefSeq" id="WP_377257980.1">
    <property type="nucleotide sequence ID" value="NZ_JBHLUH010000068.1"/>
</dbReference>
<reference evidence="3 4" key="1">
    <citation type="submission" date="2024-09" db="EMBL/GenBank/DDBJ databases">
        <authorList>
            <person name="Sun Q."/>
            <person name="Mori K."/>
        </authorList>
    </citation>
    <scope>NUCLEOTIDE SEQUENCE [LARGE SCALE GENOMIC DNA]</scope>
    <source>
        <strain evidence="3 4">TBRC 3947</strain>
    </source>
</reference>
<accession>A0ABV6MCV1</accession>
<keyword evidence="2" id="KW-0812">Transmembrane</keyword>
<evidence type="ECO:0000313" key="3">
    <source>
        <dbReference type="EMBL" id="MFC0532262.1"/>
    </source>
</evidence>
<feature type="region of interest" description="Disordered" evidence="1">
    <location>
        <begin position="1"/>
        <end position="43"/>
    </location>
</feature>
<feature type="transmembrane region" description="Helical" evidence="2">
    <location>
        <begin position="119"/>
        <end position="137"/>
    </location>
</feature>
<protein>
    <submittedName>
        <fullName evidence="3">DUF6232 family protein</fullName>
    </submittedName>
</protein>
<organism evidence="3 4">
    <name type="scientific">Phytohabitans kaempferiae</name>
    <dbReference type="NCBI Taxonomy" id="1620943"/>
    <lineage>
        <taxon>Bacteria</taxon>
        <taxon>Bacillati</taxon>
        <taxon>Actinomycetota</taxon>
        <taxon>Actinomycetes</taxon>
        <taxon>Micromonosporales</taxon>
        <taxon>Micromonosporaceae</taxon>
    </lineage>
</organism>
<dbReference type="EMBL" id="JBHLUH010000068">
    <property type="protein sequence ID" value="MFC0532262.1"/>
    <property type="molecule type" value="Genomic_DNA"/>
</dbReference>
<keyword evidence="2" id="KW-1133">Transmembrane helix</keyword>
<feature type="compositionally biased region" description="Polar residues" evidence="1">
    <location>
        <begin position="1"/>
        <end position="11"/>
    </location>
</feature>
<gene>
    <name evidence="3" type="ORF">ACFFIA_31900</name>
</gene>
<evidence type="ECO:0000256" key="1">
    <source>
        <dbReference type="SAM" id="MobiDB-lite"/>
    </source>
</evidence>